<keyword evidence="2" id="KW-1185">Reference proteome</keyword>
<dbReference type="Gene3D" id="3.40.50.720">
    <property type="entry name" value="NAD(P)-binding Rossmann-like Domain"/>
    <property type="match status" value="1"/>
</dbReference>
<dbReference type="AlphaFoldDB" id="A0A4R0PGC1"/>
<dbReference type="SUPFAM" id="SSF51735">
    <property type="entry name" value="NAD(P)-binding Rossmann-fold domains"/>
    <property type="match status" value="1"/>
</dbReference>
<proteinExistence type="predicted"/>
<evidence type="ECO:0008006" key="3">
    <source>
        <dbReference type="Google" id="ProtNLM"/>
    </source>
</evidence>
<evidence type="ECO:0000313" key="2">
    <source>
        <dbReference type="Proteomes" id="UP000291301"/>
    </source>
</evidence>
<name>A0A4R0PGC1_9HYPH</name>
<dbReference type="Proteomes" id="UP000291301">
    <property type="component" value="Unassembled WGS sequence"/>
</dbReference>
<protein>
    <recommendedName>
        <fullName evidence="3">Gfo/Idh/MocA family oxidoreductase</fullName>
    </recommendedName>
</protein>
<gene>
    <name evidence="1" type="ORF">E0D97_04530</name>
</gene>
<organism evidence="1 2">
    <name type="scientific">Oricola cellulosilytica</name>
    <dbReference type="NCBI Taxonomy" id="1429082"/>
    <lineage>
        <taxon>Bacteria</taxon>
        <taxon>Pseudomonadati</taxon>
        <taxon>Pseudomonadota</taxon>
        <taxon>Alphaproteobacteria</taxon>
        <taxon>Hyphomicrobiales</taxon>
        <taxon>Ahrensiaceae</taxon>
        <taxon>Oricola</taxon>
    </lineage>
</organism>
<dbReference type="RefSeq" id="WP_131565756.1">
    <property type="nucleotide sequence ID" value="NZ_JAINFK010000001.1"/>
</dbReference>
<accession>A0A4R0PGC1</accession>
<comment type="caution">
    <text evidence="1">The sequence shown here is derived from an EMBL/GenBank/DDBJ whole genome shotgun (WGS) entry which is preliminary data.</text>
</comment>
<dbReference type="InterPro" id="IPR036291">
    <property type="entry name" value="NAD(P)-bd_dom_sf"/>
</dbReference>
<reference evidence="1 2" key="1">
    <citation type="journal article" date="2015" name="Antonie Van Leeuwenhoek">
        <title>Oricola cellulosilytica gen. nov., sp. nov., a cellulose-degrading bacterium of the family Phyllobacteriaceae isolated from surface seashore water, and emended descriptions of Mesorhizobium loti and Phyllobacterium myrsinacearum.</title>
        <authorList>
            <person name="Hameed A."/>
            <person name="Shahina M."/>
            <person name="Lai W.A."/>
            <person name="Lin S.Y."/>
            <person name="Young L.S."/>
            <person name="Liu Y.C."/>
            <person name="Hsu Y.H."/>
            <person name="Young C.C."/>
        </authorList>
    </citation>
    <scope>NUCLEOTIDE SEQUENCE [LARGE SCALE GENOMIC DNA]</scope>
    <source>
        <strain evidence="1 2">KCTC 52183</strain>
    </source>
</reference>
<dbReference type="EMBL" id="SJST01000001">
    <property type="protein sequence ID" value="TCD16681.1"/>
    <property type="molecule type" value="Genomic_DNA"/>
</dbReference>
<evidence type="ECO:0000313" key="1">
    <source>
        <dbReference type="EMBL" id="TCD16681.1"/>
    </source>
</evidence>
<sequence>MSDLKPMNVAIAGIGKIARDQHVPCIQNAGVSTFPPPSADTPTLDGVDFYDSIENFLASRPDVEAIALCVLPQDFKRFAELIATKASADAFMVGKRIKTDPIVD</sequence>
<dbReference type="OrthoDB" id="9813657at2"/>